<name>A0A0R1TSF6_9LACO</name>
<dbReference type="GO" id="GO:0016301">
    <property type="term" value="F:kinase activity"/>
    <property type="evidence" value="ECO:0007669"/>
    <property type="project" value="UniProtKB-KW"/>
</dbReference>
<evidence type="ECO:0000313" key="9">
    <source>
        <dbReference type="Proteomes" id="UP000051324"/>
    </source>
</evidence>
<dbReference type="HAMAP" id="MF_01965">
    <property type="entry name" value="NADHX_dehydratase"/>
    <property type="match status" value="1"/>
</dbReference>
<evidence type="ECO:0000256" key="6">
    <source>
        <dbReference type="HAMAP-Rule" id="MF_01965"/>
    </source>
</evidence>
<organism evidence="8 9">
    <name type="scientific">Ligilactobacillus apodemi DSM 16634 = JCM 16172</name>
    <dbReference type="NCBI Taxonomy" id="1423724"/>
    <lineage>
        <taxon>Bacteria</taxon>
        <taxon>Bacillati</taxon>
        <taxon>Bacillota</taxon>
        <taxon>Bacilli</taxon>
        <taxon>Lactobacillales</taxon>
        <taxon>Lactobacillaceae</taxon>
        <taxon>Ligilactobacillus</taxon>
    </lineage>
</organism>
<dbReference type="Pfam" id="PF01256">
    <property type="entry name" value="Carb_kinase"/>
    <property type="match status" value="1"/>
</dbReference>
<dbReference type="EMBL" id="AZFT01000053">
    <property type="protein sequence ID" value="KRL84288.1"/>
    <property type="molecule type" value="Genomic_DNA"/>
</dbReference>
<feature type="binding site" evidence="6">
    <location>
        <position position="222"/>
    </location>
    <ligand>
        <name>(6S)-NADPHX</name>
        <dbReference type="ChEBI" id="CHEBI:64076"/>
    </ligand>
</feature>
<evidence type="ECO:0000256" key="4">
    <source>
        <dbReference type="ARBA" id="ARBA00023027"/>
    </source>
</evidence>
<dbReference type="GO" id="GO:0052855">
    <property type="term" value="F:ADP-dependent NAD(P)H-hydrate dehydratase activity"/>
    <property type="evidence" value="ECO:0007669"/>
    <property type="project" value="UniProtKB-UniRule"/>
</dbReference>
<feature type="domain" description="YjeF C-terminal" evidence="7">
    <location>
        <begin position="8"/>
        <end position="281"/>
    </location>
</feature>
<evidence type="ECO:0000313" key="8">
    <source>
        <dbReference type="EMBL" id="KRL84288.1"/>
    </source>
</evidence>
<dbReference type="EC" id="4.2.1.136" evidence="6"/>
<feature type="binding site" evidence="6">
    <location>
        <position position="43"/>
    </location>
    <ligand>
        <name>(6S)-NADPHX</name>
        <dbReference type="ChEBI" id="CHEBI:64076"/>
    </ligand>
</feature>
<dbReference type="AlphaFoldDB" id="A0A0R1TSF6"/>
<dbReference type="PANTHER" id="PTHR12592:SF0">
    <property type="entry name" value="ATP-DEPENDENT (S)-NAD(P)H-HYDRATE DEHYDRATASE"/>
    <property type="match status" value="1"/>
</dbReference>
<comment type="caution">
    <text evidence="8">The sequence shown here is derived from an EMBL/GenBank/DDBJ whole genome shotgun (WGS) entry which is preliminary data.</text>
</comment>
<sequence>MFYLKQISESVLKEVIKKRPSVSHKGDYGRILIIGGNENMGGAAIMSASAAVYSGAGLVTCASAPENRSALHARLPEAMFLDYHDFSQIITVIKSADVIVVGPGLGLSQHTNKLFALIFTHIRQQTTLIIDGSAITALAQEPKLLKTIPNCPIIYTPHQAEWQRLSGIEIAAQTPQVNQSIQQKLGATVILKKHHTEIYHADNSSSKIMIGGPYMATGGMGDTLTGIIAAFIGQFKASSAADVLDAAVYLHSLIPTKLSHEKYVVLPSDIISSLPQVMHNYLV</sequence>
<dbReference type="InterPro" id="IPR029056">
    <property type="entry name" value="Ribokinase-like"/>
</dbReference>
<keyword evidence="2 6" id="KW-0067">ATP-binding</keyword>
<comment type="catalytic activity">
    <reaction evidence="6">
        <text>(6S)-NADPHX + ADP = AMP + phosphate + NADPH + H(+)</text>
        <dbReference type="Rhea" id="RHEA:32235"/>
        <dbReference type="ChEBI" id="CHEBI:15378"/>
        <dbReference type="ChEBI" id="CHEBI:43474"/>
        <dbReference type="ChEBI" id="CHEBI:57783"/>
        <dbReference type="ChEBI" id="CHEBI:64076"/>
        <dbReference type="ChEBI" id="CHEBI:456215"/>
        <dbReference type="ChEBI" id="CHEBI:456216"/>
        <dbReference type="EC" id="4.2.1.136"/>
    </reaction>
</comment>
<feature type="binding site" evidence="6">
    <location>
        <position position="158"/>
    </location>
    <ligand>
        <name>(6S)-NADPHX</name>
        <dbReference type="ChEBI" id="CHEBI:64076"/>
    </ligand>
</feature>
<comment type="cofactor">
    <cofactor evidence="6">
        <name>Mg(2+)</name>
        <dbReference type="ChEBI" id="CHEBI:18420"/>
    </cofactor>
</comment>
<dbReference type="PROSITE" id="PS51383">
    <property type="entry name" value="YJEF_C_3"/>
    <property type="match status" value="1"/>
</dbReference>
<feature type="binding site" evidence="6">
    <location>
        <position position="221"/>
    </location>
    <ligand>
        <name>AMP</name>
        <dbReference type="ChEBI" id="CHEBI:456215"/>
    </ligand>
</feature>
<keyword evidence="8" id="KW-0418">Kinase</keyword>
<evidence type="ECO:0000256" key="3">
    <source>
        <dbReference type="ARBA" id="ARBA00022857"/>
    </source>
</evidence>
<dbReference type="GO" id="GO:0052856">
    <property type="term" value="F:NAD(P)HX epimerase activity"/>
    <property type="evidence" value="ECO:0007669"/>
    <property type="project" value="TreeGrafter"/>
</dbReference>
<comment type="function">
    <text evidence="6">Catalyzes the dehydration of the S-form of NAD(P)HX at the expense of ADP, which is converted to AMP. Together with NAD(P)HX epimerase, which catalyzes the epimerization of the S- and R-forms, the enzyme allows the repair of both epimers of NAD(P)HX, a damaged form of NAD(P)H that is a result of enzymatic or heat-dependent hydration.</text>
</comment>
<evidence type="ECO:0000256" key="2">
    <source>
        <dbReference type="ARBA" id="ARBA00022840"/>
    </source>
</evidence>
<dbReference type="PATRIC" id="fig|1423724.4.peg.1639"/>
<comment type="similarity">
    <text evidence="6">Belongs to the NnrD/CARKD family.</text>
</comment>
<dbReference type="Proteomes" id="UP000051324">
    <property type="component" value="Unassembled WGS sequence"/>
</dbReference>
<evidence type="ECO:0000259" key="7">
    <source>
        <dbReference type="PROSITE" id="PS51383"/>
    </source>
</evidence>
<evidence type="ECO:0000256" key="1">
    <source>
        <dbReference type="ARBA" id="ARBA00022741"/>
    </source>
</evidence>
<keyword evidence="4 6" id="KW-0520">NAD</keyword>
<dbReference type="SUPFAM" id="SSF53613">
    <property type="entry name" value="Ribokinase-like"/>
    <property type="match status" value="1"/>
</dbReference>
<keyword evidence="3 6" id="KW-0521">NADP</keyword>
<dbReference type="STRING" id="1423724.FC32_GL001573"/>
<dbReference type="eggNOG" id="COG0063">
    <property type="taxonomic scope" value="Bacteria"/>
</dbReference>
<dbReference type="InterPro" id="IPR000631">
    <property type="entry name" value="CARKD"/>
</dbReference>
<keyword evidence="5 6" id="KW-0456">Lyase</keyword>
<accession>A0A0R1TSF6</accession>
<reference evidence="8 9" key="1">
    <citation type="journal article" date="2015" name="Genome Announc.">
        <title>Expanding the biotechnology potential of lactobacilli through comparative genomics of 213 strains and associated genera.</title>
        <authorList>
            <person name="Sun Z."/>
            <person name="Harris H.M."/>
            <person name="McCann A."/>
            <person name="Guo C."/>
            <person name="Argimon S."/>
            <person name="Zhang W."/>
            <person name="Yang X."/>
            <person name="Jeffery I.B."/>
            <person name="Cooney J.C."/>
            <person name="Kagawa T.F."/>
            <person name="Liu W."/>
            <person name="Song Y."/>
            <person name="Salvetti E."/>
            <person name="Wrobel A."/>
            <person name="Rasinkangas P."/>
            <person name="Parkhill J."/>
            <person name="Rea M.C."/>
            <person name="O'Sullivan O."/>
            <person name="Ritari J."/>
            <person name="Douillard F.P."/>
            <person name="Paul Ross R."/>
            <person name="Yang R."/>
            <person name="Briner A.E."/>
            <person name="Felis G.E."/>
            <person name="de Vos W.M."/>
            <person name="Barrangou R."/>
            <person name="Klaenhammer T.R."/>
            <person name="Caufield P.W."/>
            <person name="Cui Y."/>
            <person name="Zhang H."/>
            <person name="O'Toole P.W."/>
        </authorList>
    </citation>
    <scope>NUCLEOTIDE SEQUENCE [LARGE SCALE GENOMIC DNA]</scope>
    <source>
        <strain evidence="8 9">DSM 16634</strain>
    </source>
</reference>
<keyword evidence="1 6" id="KW-0547">Nucleotide-binding</keyword>
<dbReference type="PROSITE" id="PS01050">
    <property type="entry name" value="YJEF_C_2"/>
    <property type="match status" value="1"/>
</dbReference>
<evidence type="ECO:0000256" key="5">
    <source>
        <dbReference type="ARBA" id="ARBA00023239"/>
    </source>
</evidence>
<feature type="binding site" evidence="6">
    <location>
        <begin position="192"/>
        <end position="196"/>
    </location>
    <ligand>
        <name>AMP</name>
        <dbReference type="ChEBI" id="CHEBI:456215"/>
    </ligand>
</feature>
<dbReference type="NCBIfam" id="TIGR00196">
    <property type="entry name" value="yjeF_cterm"/>
    <property type="match status" value="1"/>
</dbReference>
<dbReference type="GO" id="GO:0046496">
    <property type="term" value="P:nicotinamide nucleotide metabolic process"/>
    <property type="evidence" value="ECO:0007669"/>
    <property type="project" value="UniProtKB-UniRule"/>
</dbReference>
<dbReference type="InterPro" id="IPR017953">
    <property type="entry name" value="Carbohydrate_kinase_pred_CS"/>
</dbReference>
<proteinExistence type="inferred from homology"/>
<dbReference type="Gene3D" id="3.40.1190.20">
    <property type="match status" value="1"/>
</dbReference>
<protein>
    <recommendedName>
        <fullName evidence="6">ADP-dependent (S)-NAD(P)H-hydrate dehydratase</fullName>
        <ecNumber evidence="6">4.2.1.136</ecNumber>
    </recommendedName>
    <alternativeName>
        <fullName evidence="6">ADP-dependent NAD(P)HX dehydratase</fullName>
    </alternativeName>
</protein>
<feature type="binding site" evidence="6">
    <location>
        <position position="104"/>
    </location>
    <ligand>
        <name>(6S)-NADPHX</name>
        <dbReference type="ChEBI" id="CHEBI:64076"/>
    </ligand>
</feature>
<comment type="catalytic activity">
    <reaction evidence="6">
        <text>(6S)-NADHX + ADP = AMP + phosphate + NADH + H(+)</text>
        <dbReference type="Rhea" id="RHEA:32223"/>
        <dbReference type="ChEBI" id="CHEBI:15378"/>
        <dbReference type="ChEBI" id="CHEBI:43474"/>
        <dbReference type="ChEBI" id="CHEBI:57945"/>
        <dbReference type="ChEBI" id="CHEBI:64074"/>
        <dbReference type="ChEBI" id="CHEBI:456215"/>
        <dbReference type="ChEBI" id="CHEBI:456216"/>
        <dbReference type="EC" id="4.2.1.136"/>
    </reaction>
</comment>
<keyword evidence="9" id="KW-1185">Reference proteome</keyword>
<dbReference type="CDD" id="cd01171">
    <property type="entry name" value="YXKO-related"/>
    <property type="match status" value="1"/>
</dbReference>
<keyword evidence="8" id="KW-0808">Transferase</keyword>
<dbReference type="PANTHER" id="PTHR12592">
    <property type="entry name" value="ATP-DEPENDENT (S)-NAD(P)H-HYDRATE DEHYDRATASE FAMILY MEMBER"/>
    <property type="match status" value="1"/>
</dbReference>
<comment type="subunit">
    <text evidence="6">Homotetramer.</text>
</comment>
<dbReference type="GO" id="GO:0110051">
    <property type="term" value="P:metabolite repair"/>
    <property type="evidence" value="ECO:0007669"/>
    <property type="project" value="TreeGrafter"/>
</dbReference>
<gene>
    <name evidence="6" type="primary">nnrD</name>
    <name evidence="8" type="ORF">FC32_GL001573</name>
</gene>
<dbReference type="GO" id="GO:0005524">
    <property type="term" value="F:ATP binding"/>
    <property type="evidence" value="ECO:0007669"/>
    <property type="project" value="UniProtKB-KW"/>
</dbReference>